<reference evidence="2 3" key="1">
    <citation type="journal article" date="2021" name="Nat. Plants">
        <title>The Taxus genome provides insights into paclitaxel biosynthesis.</title>
        <authorList>
            <person name="Xiong X."/>
            <person name="Gou J."/>
            <person name="Liao Q."/>
            <person name="Li Y."/>
            <person name="Zhou Q."/>
            <person name="Bi G."/>
            <person name="Li C."/>
            <person name="Du R."/>
            <person name="Wang X."/>
            <person name="Sun T."/>
            <person name="Guo L."/>
            <person name="Liang H."/>
            <person name="Lu P."/>
            <person name="Wu Y."/>
            <person name="Zhang Z."/>
            <person name="Ro D.K."/>
            <person name="Shang Y."/>
            <person name="Huang S."/>
            <person name="Yan J."/>
        </authorList>
    </citation>
    <scope>NUCLEOTIDE SEQUENCE [LARGE SCALE GENOMIC DNA]</scope>
    <source>
        <strain evidence="2">Ta-2019</strain>
    </source>
</reference>
<proteinExistence type="predicted"/>
<feature type="non-terminal residue" evidence="2">
    <location>
        <position position="351"/>
    </location>
</feature>
<dbReference type="PANTHER" id="PTHR33199">
    <property type="entry name" value="MACPF DOMAIN-CONTAINING PROTEIN CAD1"/>
    <property type="match status" value="1"/>
</dbReference>
<accession>A0AA38GK48</accession>
<protein>
    <recommendedName>
        <fullName evidence="1">MACPF domain-containing protein</fullName>
    </recommendedName>
</protein>
<dbReference type="Pfam" id="PF01823">
    <property type="entry name" value="MACPF"/>
    <property type="match status" value="1"/>
</dbReference>
<dbReference type="AlphaFoldDB" id="A0AA38GK48"/>
<dbReference type="InterPro" id="IPR020864">
    <property type="entry name" value="MACPF"/>
</dbReference>
<dbReference type="PROSITE" id="PS51412">
    <property type="entry name" value="MACPF_2"/>
    <property type="match status" value="1"/>
</dbReference>
<evidence type="ECO:0000313" key="2">
    <source>
        <dbReference type="EMBL" id="KAH9323158.1"/>
    </source>
</evidence>
<dbReference type="SMART" id="SM00457">
    <property type="entry name" value="MACPF"/>
    <property type="match status" value="1"/>
</dbReference>
<dbReference type="PANTHER" id="PTHR33199:SF8">
    <property type="entry name" value="MACPF DOMAIN-CONTAINING PROTEIN NSL1"/>
    <property type="match status" value="1"/>
</dbReference>
<dbReference type="InterPro" id="IPR044663">
    <property type="entry name" value="CAD1/NSL1-like"/>
</dbReference>
<evidence type="ECO:0000259" key="1">
    <source>
        <dbReference type="PROSITE" id="PS51412"/>
    </source>
</evidence>
<dbReference type="OMA" id="YSHTEEI"/>
<dbReference type="GO" id="GO:2000031">
    <property type="term" value="P:regulation of salicylic acid mediated signaling pathway"/>
    <property type="evidence" value="ECO:0007669"/>
    <property type="project" value="InterPro"/>
</dbReference>
<dbReference type="GO" id="GO:0005886">
    <property type="term" value="C:plasma membrane"/>
    <property type="evidence" value="ECO:0007669"/>
    <property type="project" value="TreeGrafter"/>
</dbReference>
<keyword evidence="3" id="KW-1185">Reference proteome</keyword>
<dbReference type="GO" id="GO:0012501">
    <property type="term" value="P:programmed cell death"/>
    <property type="evidence" value="ECO:0007669"/>
    <property type="project" value="InterPro"/>
</dbReference>
<gene>
    <name evidence="2" type="ORF">KI387_017797</name>
</gene>
<organism evidence="2 3">
    <name type="scientific">Taxus chinensis</name>
    <name type="common">Chinese yew</name>
    <name type="synonym">Taxus wallichiana var. chinensis</name>
    <dbReference type="NCBI Taxonomy" id="29808"/>
    <lineage>
        <taxon>Eukaryota</taxon>
        <taxon>Viridiplantae</taxon>
        <taxon>Streptophyta</taxon>
        <taxon>Embryophyta</taxon>
        <taxon>Tracheophyta</taxon>
        <taxon>Spermatophyta</taxon>
        <taxon>Pinopsida</taxon>
        <taxon>Pinidae</taxon>
        <taxon>Conifers II</taxon>
        <taxon>Cupressales</taxon>
        <taxon>Taxaceae</taxon>
        <taxon>Taxus</taxon>
    </lineage>
</organism>
<dbReference type="GO" id="GO:0006952">
    <property type="term" value="P:defense response"/>
    <property type="evidence" value="ECO:0007669"/>
    <property type="project" value="InterPro"/>
</dbReference>
<evidence type="ECO:0000313" key="3">
    <source>
        <dbReference type="Proteomes" id="UP000824469"/>
    </source>
</evidence>
<comment type="caution">
    <text evidence="2">The sequence shown here is derived from an EMBL/GenBank/DDBJ whole genome shotgun (WGS) entry which is preliminary data.</text>
</comment>
<feature type="domain" description="MACPF" evidence="1">
    <location>
        <begin position="1"/>
        <end position="307"/>
    </location>
</feature>
<dbReference type="EMBL" id="JAHRHJ020000003">
    <property type="protein sequence ID" value="KAH9323158.1"/>
    <property type="molecule type" value="Genomic_DNA"/>
</dbReference>
<dbReference type="Proteomes" id="UP000824469">
    <property type="component" value="Unassembled WGS sequence"/>
</dbReference>
<sequence length="351" mass="39128">MAKNGRAQATALNAIGAIGKGFDITQDLRLGYCKGGDSNSRLIQLDDGILQDTVLPGGIVIPNVSKSIKCDKGERMRFRSDVLPFQQMSEHFNQELNIPGKIPSGFFNATYDFTSSWQKDASSTKTLAFDSWFINLYSVELTKSQPVLLDEVKRAVPSSWVPAALASFIEKYGTHIIVGVKMGGKDAIYLKQHHDSSLQPSEVQTLLKQIADERFSDTDDRSSSNFEKAPKKNKNITKIFKRRGGLDTVRTHDEWLATVPSAPDVISMSFVPITSLLSGVPGSGFLSHAVNLYLRYKPPIEELNQFLEFQLPRQWAPVFSELPLGPQWKERGSPSLQFRLFGPKLYVNTNL</sequence>
<name>A0AA38GK48_TAXCH</name>